<feature type="region of interest" description="Disordered" evidence="16">
    <location>
        <begin position="1134"/>
        <end position="1158"/>
    </location>
</feature>
<dbReference type="FunFam" id="3.10.20.90:FF:000029">
    <property type="entry name" value="SH3 and multiple ankyrin repeat domains protein 1"/>
    <property type="match status" value="1"/>
</dbReference>
<feature type="compositionally biased region" description="Pro residues" evidence="16">
    <location>
        <begin position="981"/>
        <end position="1013"/>
    </location>
</feature>
<evidence type="ECO:0000313" key="20">
    <source>
        <dbReference type="Proteomes" id="UP000192220"/>
    </source>
</evidence>
<dbReference type="SUPFAM" id="SSF50044">
    <property type="entry name" value="SH3-domain"/>
    <property type="match status" value="1"/>
</dbReference>
<keyword evidence="4" id="KW-0488">Methylation</keyword>
<feature type="compositionally biased region" description="Low complexity" evidence="16">
    <location>
        <begin position="1288"/>
        <end position="1303"/>
    </location>
</feature>
<dbReference type="SMART" id="SM00248">
    <property type="entry name" value="ANK"/>
    <property type="match status" value="6"/>
</dbReference>
<feature type="region of interest" description="Disordered" evidence="16">
    <location>
        <begin position="1784"/>
        <end position="1826"/>
    </location>
</feature>
<evidence type="ECO:0000259" key="19">
    <source>
        <dbReference type="PROSITE" id="PS50106"/>
    </source>
</evidence>
<dbReference type="SUPFAM" id="SSF48403">
    <property type="entry name" value="Ankyrin repeat"/>
    <property type="match status" value="1"/>
</dbReference>
<dbReference type="InterPro" id="IPR013761">
    <property type="entry name" value="SAM/pointed_sf"/>
</dbReference>
<keyword evidence="5" id="KW-0963">Cytoplasm</keyword>
<dbReference type="Pfam" id="PF07653">
    <property type="entry name" value="SH3_2"/>
    <property type="match status" value="1"/>
</dbReference>
<keyword evidence="14" id="KW-0040">ANK repeat</keyword>
<evidence type="ECO:0000256" key="9">
    <source>
        <dbReference type="ARBA" id="ARBA00023273"/>
    </source>
</evidence>
<dbReference type="OrthoDB" id="445896at2759"/>
<accession>A0A2I4BJ56</accession>
<feature type="region of interest" description="Disordered" evidence="16">
    <location>
        <begin position="883"/>
        <end position="903"/>
    </location>
</feature>
<dbReference type="SMART" id="SM00454">
    <property type="entry name" value="SAM"/>
    <property type="match status" value="1"/>
</dbReference>
<comment type="subunit">
    <text evidence="13">May homomultimerize via its SAM domain. Interacts with BAIAP2, DBNL and SLC17A7/VGLUT1. Interacts with DLGAP1/GKAP, GRM1/MGLUR1, GRM5/MGLUR5 and LZTS3 C-termini via its PDZ domain. Interacts with ABI1, HOMER1, HOMER2, HOMER3 and CTTN/cortactin SH3 domain. Is part of a complex with DLG4/PSD-95 and DLGAP1/GKAP. Interacts (via PDZ domain) with the GRIA1 subunit of the AMPA receptor (via PDZ-binding motif). Interacts with WASF1 and CYFIP2; the interactions mediate the association of SHANK3 with the WAVE1 complex. Interacts with ARPC2; the interaction probably mediates the association of SHANK3 with the Arp2/3 complex. Interacts (via ANK repeats) with SHARPIN and SPTAN1. Interacts (via PDZ domain) with ARHGAP44 (probably via PDZ-binding motif); the interaction takes place in dendritic spines and promotes GRIA1 exocytosis. Interacts with CAMK2A. Interacts with DIP2A. Interacts with ADGRL3.</text>
</comment>
<evidence type="ECO:0000256" key="5">
    <source>
        <dbReference type="ARBA" id="ARBA00022490"/>
    </source>
</evidence>
<dbReference type="SUPFAM" id="SSF47769">
    <property type="entry name" value="SAM/Pointed domain"/>
    <property type="match status" value="1"/>
</dbReference>
<organism evidence="20 21">
    <name type="scientific">Austrofundulus limnaeus</name>
    <name type="common">Annual killifish</name>
    <dbReference type="NCBI Taxonomy" id="52670"/>
    <lineage>
        <taxon>Eukaryota</taxon>
        <taxon>Metazoa</taxon>
        <taxon>Chordata</taxon>
        <taxon>Craniata</taxon>
        <taxon>Vertebrata</taxon>
        <taxon>Euteleostomi</taxon>
        <taxon>Actinopterygii</taxon>
        <taxon>Neopterygii</taxon>
        <taxon>Teleostei</taxon>
        <taxon>Neoteleostei</taxon>
        <taxon>Acanthomorphata</taxon>
        <taxon>Ovalentaria</taxon>
        <taxon>Atherinomorphae</taxon>
        <taxon>Cyprinodontiformes</taxon>
        <taxon>Rivulidae</taxon>
        <taxon>Austrofundulus</taxon>
    </lineage>
</organism>
<evidence type="ECO:0000256" key="6">
    <source>
        <dbReference type="ARBA" id="ARBA00023018"/>
    </source>
</evidence>
<feature type="domain" description="SH3" evidence="17">
    <location>
        <begin position="588"/>
        <end position="695"/>
    </location>
</feature>
<feature type="compositionally biased region" description="Basic and acidic residues" evidence="16">
    <location>
        <begin position="1615"/>
        <end position="1629"/>
    </location>
</feature>
<dbReference type="GO" id="GO:0030160">
    <property type="term" value="F:synaptic receptor adaptor activity"/>
    <property type="evidence" value="ECO:0007669"/>
    <property type="project" value="TreeGrafter"/>
</dbReference>
<evidence type="ECO:0000256" key="2">
    <source>
        <dbReference type="ARBA" id="ARBA00004552"/>
    </source>
</evidence>
<feature type="repeat" description="ANK" evidence="14">
    <location>
        <begin position="261"/>
        <end position="293"/>
    </location>
</feature>
<feature type="region of interest" description="Disordered" evidence="16">
    <location>
        <begin position="957"/>
        <end position="1033"/>
    </location>
</feature>
<evidence type="ECO:0000256" key="13">
    <source>
        <dbReference type="ARBA" id="ARBA00093578"/>
    </source>
</evidence>
<feature type="region of interest" description="Disordered" evidence="16">
    <location>
        <begin position="499"/>
        <end position="582"/>
    </location>
</feature>
<dbReference type="Gene3D" id="2.30.42.10">
    <property type="match status" value="1"/>
</dbReference>
<feature type="region of interest" description="Disordered" evidence="16">
    <location>
        <begin position="1288"/>
        <end position="1374"/>
    </location>
</feature>
<dbReference type="GO" id="GO:0014069">
    <property type="term" value="C:postsynaptic density"/>
    <property type="evidence" value="ECO:0007669"/>
    <property type="project" value="UniProtKB-SubCell"/>
</dbReference>
<feature type="region of interest" description="Disordered" evidence="16">
    <location>
        <begin position="432"/>
        <end position="487"/>
    </location>
</feature>
<feature type="compositionally biased region" description="Pro residues" evidence="16">
    <location>
        <begin position="1574"/>
        <end position="1583"/>
    </location>
</feature>
<evidence type="ECO:0000256" key="11">
    <source>
        <dbReference type="ARBA" id="ARBA00070353"/>
    </source>
</evidence>
<feature type="region of interest" description="Disordered" evidence="16">
    <location>
        <begin position="1217"/>
        <end position="1237"/>
    </location>
</feature>
<dbReference type="PANTHER" id="PTHR24135">
    <property type="entry name" value="SH3 AND MULTIPLE ANKYRIN REPEAT DOMAINS PROTEIN"/>
    <property type="match status" value="1"/>
</dbReference>
<comment type="subcellular location">
    <subcellularLocation>
        <location evidence="2">Cell projection</location>
        <location evidence="2">Dendritic spine</location>
    </subcellularLocation>
    <subcellularLocation>
        <location evidence="1">Cytoplasm</location>
    </subcellularLocation>
    <subcellularLocation>
        <location evidence="10">Postsynaptic density</location>
    </subcellularLocation>
</comment>
<keyword evidence="20" id="KW-1185">Reference proteome</keyword>
<dbReference type="PROSITE" id="PS50002">
    <property type="entry name" value="SH3"/>
    <property type="match status" value="1"/>
</dbReference>
<dbReference type="Gene3D" id="1.25.40.20">
    <property type="entry name" value="Ankyrin repeat-containing domain"/>
    <property type="match status" value="1"/>
</dbReference>
<dbReference type="PROSITE" id="PS50105">
    <property type="entry name" value="SAM_DOMAIN"/>
    <property type="match status" value="1"/>
</dbReference>
<feature type="compositionally biased region" description="Low complexity" evidence="16">
    <location>
        <begin position="1443"/>
        <end position="1459"/>
    </location>
</feature>
<feature type="compositionally biased region" description="Basic residues" evidence="16">
    <location>
        <begin position="537"/>
        <end position="552"/>
    </location>
</feature>
<feature type="compositionally biased region" description="Low complexity" evidence="16">
    <location>
        <begin position="36"/>
        <end position="48"/>
    </location>
</feature>
<feature type="compositionally biased region" description="Low complexity" evidence="16">
    <location>
        <begin position="1547"/>
        <end position="1573"/>
    </location>
</feature>
<feature type="region of interest" description="Disordered" evidence="16">
    <location>
        <begin position="1"/>
        <end position="82"/>
    </location>
</feature>
<dbReference type="Gene3D" id="1.10.150.50">
    <property type="entry name" value="Transcription Factor, Ets-1"/>
    <property type="match status" value="1"/>
</dbReference>
<dbReference type="Gene3D" id="2.30.30.40">
    <property type="entry name" value="SH3 Domains"/>
    <property type="match status" value="2"/>
</dbReference>
<feature type="repeat" description="ANK" evidence="14">
    <location>
        <begin position="328"/>
        <end position="360"/>
    </location>
</feature>
<dbReference type="Pfam" id="PF12796">
    <property type="entry name" value="Ank_2"/>
    <property type="match status" value="2"/>
</dbReference>
<evidence type="ECO:0000256" key="4">
    <source>
        <dbReference type="ARBA" id="ARBA00022481"/>
    </source>
</evidence>
<dbReference type="CDD" id="cd06746">
    <property type="entry name" value="PDZ_SHANK1_3-like"/>
    <property type="match status" value="1"/>
</dbReference>
<dbReference type="InterPro" id="IPR036028">
    <property type="entry name" value="SH3-like_dom_sf"/>
</dbReference>
<evidence type="ECO:0000256" key="16">
    <source>
        <dbReference type="SAM" id="MobiDB-lite"/>
    </source>
</evidence>
<dbReference type="InterPro" id="IPR002110">
    <property type="entry name" value="Ankyrin_rpt"/>
</dbReference>
<dbReference type="InterPro" id="IPR001478">
    <property type="entry name" value="PDZ"/>
</dbReference>
<dbReference type="RefSeq" id="XP_013867767.1">
    <property type="nucleotide sequence ID" value="XM_014012313.1"/>
</dbReference>
<feature type="compositionally biased region" description="Low complexity" evidence="16">
    <location>
        <begin position="508"/>
        <end position="526"/>
    </location>
</feature>
<dbReference type="CTD" id="557701"/>
<sequence length="2013" mass="219122">MPLRPAAGKHEPPSSPRQDQQQHTHTHTHTPPYTHAANGSQGAGSDSSSSREEDSGAPVAHGVPAFSPSGQRGHSVRAPMEEPTGNTVVIRIGIPDLQQTKCLKFNVDAPIWLSKQRILCTLNQSLKDVLNYGLFQPAYNGKAGKFLDEERQLREYPFPSFAPVPYLEFRYKRRVYTQTYLDEKQLSKLHTKANLKKFMEYVQQRSNEKVSRFLEKGLDPNFHDPDTGECPLTLAAQLEGCAELIKVLKNGGAHLDFRTKDGITALHKAVRSKNHTALITLLDLGASPDYKDSRGLTPLYHSSMVGGDPYCCELLLHDHAQVGCEDENGWQEIHQACRYGHVQHLEHLLFYGANMSAQNASGNTALHVCALYNQDSCARVLLFRGANKEIKNYNSQTAFQVAIIAGNFDLAEIIKVHKVSDVVPFRETPSYTNRRRMTTGPLPSPRSLLRSASDNNLNGDHDHIHPPPQREARGRQGHSPVPSLRSLPAFGQLHSSLGESRYGEIPDSSLQSTGSSRSSHSRSPSLHHMHEEDKLVPRRSHSHGYPHGHGPRGRLSPGSVQRDPSPPHHTPPALIGPRGPKRKLYSAVPGRTFIVVKPYTPQGEGEIQLNRGERVKDFDSNDVEATPEEPLYNEIRLDGCLDSDADTTCTEESEDYTSCDDEYEVLSIGEGGFWEGTVKGRTGWFPADCVEEVQMRQYDPRLETREDRNKRLFRHYTVGSYDNFTSYSDYIVEEKNAVLQKKDNEGFGFVLRGAKAETPIEEFTPTPAFPALQYLESVDVEGVAWRAGLRTGDFLIEVNGVNVVKVGHKQVVSLIRQGGSRLLMKVVSVTRKPESEEVVRKKAPPPPKRAPSTTLTLRSKSMTAELEELERLDEMLASQESMLHSQPPEADYRAATVKQRPTSRRITPAEISSLFERQGMTLHGGLHPGIERGHIPLSKGMSRTKSFGATEEDRLSALAGEHRFPRSSSMTDSLRDHSQPHPIPPPPQTAPPPPPYYLDTGPPPAFCPPPPPSRTQSQGHEPGGRSSFKPSSLDLPYEAAQRQATHLERQKKARSMILLQDSSHLPVEPTEIPRPSAATPPERIKRKGRVIDNPYANVGQFSIGLYTPTKPQRKKSPLVKQLQVEDAQEKASLALAAAHSRDSSPSGRFPHTHGHTHTSRVDYYQQQLMAERERLRAQGEILFQGKGPFAAAIAGAVKDRERRLEERRKSTVFLSVGTMEGSSPTSPDAPSLTQSHSVDERMLTRELGQLPPPALSLSPSPSGTTFIHPLTGKPLDPNSPLALALAARERALTSQSQSPTSSPEPRTKQERIGQGVMFADTQTKESPHGDGVTASPPFSPKSAKAAGYEARSSPASILAPQSTKPQWATSSSPISFRQEMEARIEERKEEKRLEDKKSMLISIMDTSQQKTAGLIMVHATSNGQAVGVTSEPEKTPVPASMDPSKSPSPRAKSPVPSVAQPQTQLHVLPHAQRPASPAQEKSLAQGSSEEDVDQYAVALPPAMLSSSDEETREELRKIGVVPPPDEFANGLLAQGQGRAVSPAILATSPVTPTTSAPQTPSTPTTSTVTTTQLQPPPPPPPPSSAATVSGKPSEPLEPPPVGESGSAADSGVEEADTRSSSERERDYHLETTSTVSTVSSMSTLSSESGEPADTHTTHTSYADGQTFVLDKPPVPPKPRLKSQIGGSKGPVTFRDPLLKQSSDSELLSQQQAAALAAAAAGGAGLPAGGSASVTGLAPSRPRYLFQRRSKLWGDLVEPRGPGIGLGIGSLGNLGGLGLGLGADEGAKPSVMGELSSRLQQLSKDTRSLGEEPLGASLDPGRKSPVAGARLFSSLGELHTLSQRSYGTTYTIRPGSRYPVTRRTPSPGSPDRGDPLGRFSGFGLSSPTTPPQTILKSSSLSLPQEPKEVRFVMRSSSARSRSRSPSPSHSPGLGSPLLALRPFHQKPLHLWNKYDVGDWLESINLGEHRAGFQEHEIEGSHLPALTKDDFAELGVTRVGHRMNIERALKLLLES</sequence>
<dbReference type="GO" id="GO:0035255">
    <property type="term" value="F:ionotropic glutamate receptor binding"/>
    <property type="evidence" value="ECO:0007669"/>
    <property type="project" value="TreeGrafter"/>
</dbReference>
<dbReference type="SMART" id="SM00326">
    <property type="entry name" value="SH3"/>
    <property type="match status" value="1"/>
</dbReference>
<proteinExistence type="predicted"/>
<keyword evidence="7" id="KW-0175">Coiled coil</keyword>
<dbReference type="FunFam" id="1.10.150.50:FF:000006">
    <property type="entry name" value="SH3 and multiple ankyrin repeat domains protein 2"/>
    <property type="match status" value="1"/>
</dbReference>
<protein>
    <recommendedName>
        <fullName evidence="11">SH3 and multiple ankyrin repeat domains protein 3</fullName>
    </recommendedName>
    <alternativeName>
        <fullName evidence="12">Proline-rich synapse-associated protein 2</fullName>
    </alternativeName>
</protein>
<evidence type="ECO:0000256" key="15">
    <source>
        <dbReference type="PROSITE-ProRule" id="PRU00192"/>
    </source>
</evidence>
<feature type="region of interest" description="Disordered" evidence="16">
    <location>
        <begin position="1543"/>
        <end position="1737"/>
    </location>
</feature>
<dbReference type="PROSITE" id="PS50088">
    <property type="entry name" value="ANK_REPEAT"/>
    <property type="match status" value="3"/>
</dbReference>
<dbReference type="FunFam" id="1.25.40.20:FF:000048">
    <property type="entry name" value="SH3 and multiple ankyrin repeat domains protein 3"/>
    <property type="match status" value="1"/>
</dbReference>
<dbReference type="CDD" id="cd09506">
    <property type="entry name" value="SAM_Shank1_2_3"/>
    <property type="match status" value="1"/>
</dbReference>
<feature type="compositionally biased region" description="Polar residues" evidence="16">
    <location>
        <begin position="1353"/>
        <end position="1374"/>
    </location>
</feature>
<feature type="repeat" description="ANK" evidence="14">
    <location>
        <begin position="361"/>
        <end position="393"/>
    </location>
</feature>
<dbReference type="FunFam" id="2.30.42.10:FF:000018">
    <property type="entry name" value="SH3 and multiple ankyrin repeat domains protein 2"/>
    <property type="match status" value="1"/>
</dbReference>
<keyword evidence="3 15" id="KW-0728">SH3 domain</keyword>
<keyword evidence="9" id="KW-0966">Cell projection</keyword>
<evidence type="ECO:0000256" key="10">
    <source>
        <dbReference type="ARBA" id="ARBA00034105"/>
    </source>
</evidence>
<dbReference type="FunFam" id="1.25.40.20:FF:000064">
    <property type="entry name" value="SH3 and multiple ankyrin repeat domains protein 3"/>
    <property type="match status" value="1"/>
</dbReference>
<dbReference type="GeneID" id="106520312"/>
<feature type="domain" description="PDZ" evidence="19">
    <location>
        <begin position="736"/>
        <end position="830"/>
    </location>
</feature>
<evidence type="ECO:0000313" key="21">
    <source>
        <dbReference type="RefSeq" id="XP_013867767.1"/>
    </source>
</evidence>
<dbReference type="InterPro" id="IPR051569">
    <property type="entry name" value="SHANK"/>
</dbReference>
<evidence type="ECO:0000256" key="7">
    <source>
        <dbReference type="ARBA" id="ARBA00023054"/>
    </source>
</evidence>
<dbReference type="SUPFAM" id="SSF50156">
    <property type="entry name" value="PDZ domain-like"/>
    <property type="match status" value="1"/>
</dbReference>
<dbReference type="InterPro" id="IPR036770">
    <property type="entry name" value="Ankyrin_rpt-contain_sf"/>
</dbReference>
<evidence type="ECO:0000256" key="8">
    <source>
        <dbReference type="ARBA" id="ARBA00023203"/>
    </source>
</evidence>
<dbReference type="SMART" id="SM00228">
    <property type="entry name" value="PDZ"/>
    <property type="match status" value="1"/>
</dbReference>
<dbReference type="GO" id="GO:0043197">
    <property type="term" value="C:dendritic spine"/>
    <property type="evidence" value="ECO:0007669"/>
    <property type="project" value="UniProtKB-SubCell"/>
</dbReference>
<gene>
    <name evidence="21" type="primary">shank3a</name>
</gene>
<dbReference type="Proteomes" id="UP000192220">
    <property type="component" value="Unplaced"/>
</dbReference>
<dbReference type="InterPro" id="IPR001452">
    <property type="entry name" value="SH3_domain"/>
</dbReference>
<evidence type="ECO:0000256" key="12">
    <source>
        <dbReference type="ARBA" id="ARBA00081309"/>
    </source>
</evidence>
<dbReference type="Pfam" id="PF17820">
    <property type="entry name" value="PDZ_6"/>
    <property type="match status" value="1"/>
</dbReference>
<feature type="region of interest" description="Disordered" evidence="16">
    <location>
        <begin position="834"/>
        <end position="854"/>
    </location>
</feature>
<dbReference type="GO" id="GO:0003779">
    <property type="term" value="F:actin binding"/>
    <property type="evidence" value="ECO:0007669"/>
    <property type="project" value="UniProtKB-KW"/>
</dbReference>
<keyword evidence="6" id="KW-0770">Synapse</keyword>
<evidence type="ECO:0000259" key="18">
    <source>
        <dbReference type="PROSITE" id="PS50105"/>
    </source>
</evidence>
<evidence type="ECO:0000256" key="14">
    <source>
        <dbReference type="PROSITE-ProRule" id="PRU00023"/>
    </source>
</evidence>
<dbReference type="GO" id="GO:0005737">
    <property type="term" value="C:cytoplasm"/>
    <property type="evidence" value="ECO:0007669"/>
    <property type="project" value="UniProtKB-SubCell"/>
</dbReference>
<feature type="region of interest" description="Disordered" evidence="16">
    <location>
        <begin position="1424"/>
        <end position="1491"/>
    </location>
</feature>
<feature type="domain" description="SAM" evidence="18">
    <location>
        <begin position="1950"/>
        <end position="2013"/>
    </location>
</feature>
<reference evidence="21" key="1">
    <citation type="submission" date="2025-08" db="UniProtKB">
        <authorList>
            <consortium name="RefSeq"/>
        </authorList>
    </citation>
    <scope>IDENTIFICATION</scope>
    <source>
        <strain evidence="21">Quisiro</strain>
        <tissue evidence="21">Liver</tissue>
    </source>
</reference>
<name>A0A2I4BJ56_AUSLI</name>
<evidence type="ECO:0000256" key="3">
    <source>
        <dbReference type="ARBA" id="ARBA00022443"/>
    </source>
</evidence>
<dbReference type="InterPro" id="IPR041489">
    <property type="entry name" value="PDZ_6"/>
</dbReference>
<feature type="compositionally biased region" description="Low complexity" evidence="16">
    <location>
        <begin position="1913"/>
        <end position="1932"/>
    </location>
</feature>
<dbReference type="Gene3D" id="3.10.20.90">
    <property type="entry name" value="Phosphatidylinositol 3-kinase Catalytic Subunit, Chain A, domain 1"/>
    <property type="match status" value="1"/>
</dbReference>
<feature type="compositionally biased region" description="Low complexity" evidence="16">
    <location>
        <begin position="1630"/>
        <end position="1648"/>
    </location>
</feature>
<feature type="compositionally biased region" description="Polar residues" evidence="16">
    <location>
        <begin position="1220"/>
        <end position="1236"/>
    </location>
</feature>
<dbReference type="InterPro" id="IPR001660">
    <property type="entry name" value="SAM"/>
</dbReference>
<dbReference type="PROSITE" id="PS50106">
    <property type="entry name" value="PDZ"/>
    <property type="match status" value="1"/>
</dbReference>
<keyword evidence="8" id="KW-0009">Actin-binding</keyword>
<evidence type="ECO:0000259" key="17">
    <source>
        <dbReference type="PROSITE" id="PS50002"/>
    </source>
</evidence>
<feature type="compositionally biased region" description="Basic and acidic residues" evidence="16">
    <location>
        <begin position="459"/>
        <end position="474"/>
    </location>
</feature>
<dbReference type="InterPro" id="IPR036034">
    <property type="entry name" value="PDZ_sf"/>
</dbReference>
<dbReference type="Pfam" id="PF00536">
    <property type="entry name" value="SAM_1"/>
    <property type="match status" value="1"/>
</dbReference>
<dbReference type="PANTHER" id="PTHR24135:SF4">
    <property type="entry name" value="SH3 AND MULTIPLE ANKYRIN REPEAT DOMAINS PROTEIN 3"/>
    <property type="match status" value="1"/>
</dbReference>
<feature type="compositionally biased region" description="Low complexity" evidence="16">
    <location>
        <begin position="1698"/>
        <end position="1720"/>
    </location>
</feature>
<evidence type="ECO:0000256" key="1">
    <source>
        <dbReference type="ARBA" id="ARBA00004496"/>
    </source>
</evidence>
<feature type="compositionally biased region" description="Polar residues" evidence="16">
    <location>
        <begin position="1882"/>
        <end position="1901"/>
    </location>
</feature>
<feature type="region of interest" description="Disordered" evidence="16">
    <location>
        <begin position="1845"/>
        <end position="1932"/>
    </location>
</feature>
<dbReference type="GO" id="GO:0045211">
    <property type="term" value="C:postsynaptic membrane"/>
    <property type="evidence" value="ECO:0007669"/>
    <property type="project" value="TreeGrafter"/>
</dbReference>
<dbReference type="PROSITE" id="PS50297">
    <property type="entry name" value="ANK_REP_REGION"/>
    <property type="match status" value="3"/>
</dbReference>